<evidence type="ECO:0000256" key="2">
    <source>
        <dbReference type="ARBA" id="ARBA00022737"/>
    </source>
</evidence>
<dbReference type="PANTHER" id="PTHR46093:SF19">
    <property type="entry name" value="RAB9 EFFECTOR PROTEIN WITH KELCH MOTIFS-LIKE"/>
    <property type="match status" value="1"/>
</dbReference>
<feature type="region of interest" description="Disordered" evidence="3">
    <location>
        <begin position="170"/>
        <end position="211"/>
    </location>
</feature>
<organism evidence="4 5">
    <name type="scientific">Leptobrachium leishanense</name>
    <name type="common">Leishan spiny toad</name>
    <dbReference type="NCBI Taxonomy" id="445787"/>
    <lineage>
        <taxon>Eukaryota</taxon>
        <taxon>Metazoa</taxon>
        <taxon>Chordata</taxon>
        <taxon>Craniata</taxon>
        <taxon>Vertebrata</taxon>
        <taxon>Euteleostomi</taxon>
        <taxon>Amphibia</taxon>
        <taxon>Batrachia</taxon>
        <taxon>Anura</taxon>
        <taxon>Pelobatoidea</taxon>
        <taxon>Megophryidae</taxon>
        <taxon>Leptobrachium</taxon>
    </lineage>
</organism>
<dbReference type="OrthoDB" id="10250130at2759"/>
<dbReference type="Pfam" id="PF13415">
    <property type="entry name" value="Beta-prop_FBX42"/>
    <property type="match status" value="1"/>
</dbReference>
<dbReference type="Ensembl" id="ENSLLET00000040033.1">
    <property type="protein sequence ID" value="ENSLLEP00000038515.1"/>
    <property type="gene ID" value="ENSLLEG00000024315.1"/>
</dbReference>
<dbReference type="Proteomes" id="UP000694569">
    <property type="component" value="Unplaced"/>
</dbReference>
<keyword evidence="2" id="KW-0677">Repeat</keyword>
<dbReference type="GeneTree" id="ENSGT00940000164710"/>
<reference evidence="4" key="1">
    <citation type="submission" date="2025-08" db="UniProtKB">
        <authorList>
            <consortium name="Ensembl"/>
        </authorList>
    </citation>
    <scope>IDENTIFICATION</scope>
</reference>
<sequence length="533" mass="58294">TPTLPDCDKGGRMSFQLPLPLPLPKILIIFSLGDWSFYTIDSRVSAQLVTGGSQPQLLGTLSADCRCLVWEGEWNTDVILECAKMASQGIPAKLLLTVTGQVAKCSGFSSSTPAKRRLSVGPPSSPLLSESAIVPVRPSDMALEVTVSKVSPPLKTALILPAHNGDCEAGGTDTLRRMSDKPRNARRLRFGSKDSLGAGSQGPVRPSARSGHSICLCDPDTAILIGGEGDEERPCKDAFWKMELDSDFWFPMDGICQGPPPQATRGHSATFDPESKKVYVYGGMRESRRFSCMYILDTLDWKWTLVTAMGKVPTLSYHSATMYQRELYVFGGLWPQPSTESGSCTNALYIFNPEYKIWYQPMVEGMRPLARFGHSATLLRNFVVIFGGKRTPSPIYLNDLHILDLGYMEYSSVSLSSNAEKPTARCFHSAIPVSDNNLLIHGGLSSVGPLGDAFIFSLDTLSWSPIKFGDAPEPSRYGHTLLNLTSSYLTDTEKEKRKGRSTYSVMIIGGTDGSGNFYCDTPKFHLDVTPVHS</sequence>
<proteinExistence type="predicted"/>
<reference evidence="4" key="2">
    <citation type="submission" date="2025-09" db="UniProtKB">
        <authorList>
            <consortium name="Ensembl"/>
        </authorList>
    </citation>
    <scope>IDENTIFICATION</scope>
</reference>
<keyword evidence="5" id="KW-1185">Reference proteome</keyword>
<protein>
    <submittedName>
        <fullName evidence="4">Uncharacterized protein</fullName>
    </submittedName>
</protein>
<dbReference type="InterPro" id="IPR015915">
    <property type="entry name" value="Kelch-typ_b-propeller"/>
</dbReference>
<keyword evidence="1" id="KW-0880">Kelch repeat</keyword>
<evidence type="ECO:0000313" key="5">
    <source>
        <dbReference type="Proteomes" id="UP000694569"/>
    </source>
</evidence>
<name>A0A8C5QKB0_9ANUR</name>
<dbReference type="SUPFAM" id="SSF117281">
    <property type="entry name" value="Kelch motif"/>
    <property type="match status" value="1"/>
</dbReference>
<dbReference type="PANTHER" id="PTHR46093">
    <property type="entry name" value="ACYL-COA-BINDING DOMAIN-CONTAINING PROTEIN 5"/>
    <property type="match status" value="1"/>
</dbReference>
<dbReference type="Gene3D" id="2.120.10.80">
    <property type="entry name" value="Kelch-type beta propeller"/>
    <property type="match status" value="3"/>
</dbReference>
<evidence type="ECO:0000256" key="3">
    <source>
        <dbReference type="SAM" id="MobiDB-lite"/>
    </source>
</evidence>
<accession>A0A8C5QKB0</accession>
<evidence type="ECO:0000256" key="1">
    <source>
        <dbReference type="ARBA" id="ARBA00022441"/>
    </source>
</evidence>
<evidence type="ECO:0000313" key="4">
    <source>
        <dbReference type="Ensembl" id="ENSLLEP00000038515.1"/>
    </source>
</evidence>
<feature type="compositionally biased region" description="Basic and acidic residues" evidence="3">
    <location>
        <begin position="174"/>
        <end position="183"/>
    </location>
</feature>
<dbReference type="AlphaFoldDB" id="A0A8C5QKB0"/>